<accession>B8KXJ4</accession>
<dbReference type="EMBL" id="DS999411">
    <property type="protein sequence ID" value="EED36715.1"/>
    <property type="molecule type" value="Genomic_DNA"/>
</dbReference>
<protein>
    <submittedName>
        <fullName evidence="1">Uncharacterized protein</fullName>
    </submittedName>
</protein>
<evidence type="ECO:0000313" key="1">
    <source>
        <dbReference type="EMBL" id="EED36715.1"/>
    </source>
</evidence>
<dbReference type="AlphaFoldDB" id="B8KXJ4"/>
<proteinExistence type="predicted"/>
<gene>
    <name evidence="1" type="ORF">NOR51B_2667</name>
</gene>
<sequence>MMIAAAIVGCSSSNSRCIQREWQWIEETRYFTGGGSAKTNVRRSVCTGWEDVPDDEDSLITDLMTEGDVKSEGH</sequence>
<keyword evidence="2" id="KW-1185">Reference proteome</keyword>
<reference evidence="2" key="1">
    <citation type="journal article" date="2013" name="BMC Microbiol.">
        <title>Taxonomy and evolution of bacteriochlorophyll a-containing members of the OM60/NOR5 clade of marine gammaproteobacteria: description of Luminiphilus syltensis gen. nov., sp. nov., reclassification of Haliea rubra as Pseudohaliea rubra gen. nov., comb. nov., and emendation of Chromatocurvus halotolerans.</title>
        <authorList>
            <person name="Spring S."/>
            <person name="Riedel T."/>
            <person name="Sproer C."/>
            <person name="Yan S."/>
            <person name="Harder J."/>
            <person name="Fuchs B.M."/>
        </authorList>
    </citation>
    <scope>NUCLEOTIDE SEQUENCE [LARGE SCALE GENOMIC DNA]</scope>
    <source>
        <strain evidence="2">NOR51-B</strain>
    </source>
</reference>
<organism evidence="1 2">
    <name type="scientific">Luminiphilus syltensis NOR5-1B</name>
    <dbReference type="NCBI Taxonomy" id="565045"/>
    <lineage>
        <taxon>Bacteria</taxon>
        <taxon>Pseudomonadati</taxon>
        <taxon>Pseudomonadota</taxon>
        <taxon>Gammaproteobacteria</taxon>
        <taxon>Cellvibrionales</taxon>
        <taxon>Halieaceae</taxon>
        <taxon>Luminiphilus</taxon>
    </lineage>
</organism>
<dbReference type="HOGENOM" id="CLU_2683457_0_0_6"/>
<name>B8KXJ4_9GAMM</name>
<dbReference type="Proteomes" id="UP000004699">
    <property type="component" value="Unassembled WGS sequence"/>
</dbReference>
<dbReference type="STRING" id="565045.NOR51B_2667"/>
<evidence type="ECO:0000313" key="2">
    <source>
        <dbReference type="Proteomes" id="UP000004699"/>
    </source>
</evidence>